<name>A0A2W2BKU9_9BACT</name>
<dbReference type="PANTHER" id="PTHR31793">
    <property type="entry name" value="4-HYDROXYBENZOYL-COA THIOESTERASE FAMILY MEMBER"/>
    <property type="match status" value="1"/>
</dbReference>
<reference evidence="3 4" key="1">
    <citation type="submission" date="2018-06" db="EMBL/GenBank/DDBJ databases">
        <title>Mucibacter soli gen. nov., sp. nov., a new member of the family Chitinophagaceae producing mucin.</title>
        <authorList>
            <person name="Kim M.-K."/>
            <person name="Park S."/>
            <person name="Kim T.-S."/>
            <person name="Joung Y."/>
            <person name="Han J.-H."/>
            <person name="Kim S.B."/>
        </authorList>
    </citation>
    <scope>NUCLEOTIDE SEQUENCE [LARGE SCALE GENOMIC DNA]</scope>
    <source>
        <strain evidence="3 4">R1-15</strain>
    </source>
</reference>
<dbReference type="InterPro" id="IPR029069">
    <property type="entry name" value="HotDog_dom_sf"/>
</dbReference>
<sequence length="147" mass="16418">MARVKLKFPNENPLHIINIPVRISDINYGGHLGNDAVLSVIHEARMQLLAQWGFDELNVGGAGLIMADVMIAYKGEGFYGDTLDVKIFAEEFTDRTFDLLYHISTTRNGAKTDIAHAKTGMATFDYQTRKIVPIPEILEKHLKGLAF</sequence>
<accession>A0A2W2BKU9</accession>
<evidence type="ECO:0000313" key="4">
    <source>
        <dbReference type="Proteomes" id="UP000248745"/>
    </source>
</evidence>
<dbReference type="Pfam" id="PF13279">
    <property type="entry name" value="4HBT_2"/>
    <property type="match status" value="1"/>
</dbReference>
<organism evidence="3 4">
    <name type="scientific">Taibaiella soli</name>
    <dbReference type="NCBI Taxonomy" id="1649169"/>
    <lineage>
        <taxon>Bacteria</taxon>
        <taxon>Pseudomonadati</taxon>
        <taxon>Bacteroidota</taxon>
        <taxon>Chitinophagia</taxon>
        <taxon>Chitinophagales</taxon>
        <taxon>Chitinophagaceae</taxon>
        <taxon>Taibaiella</taxon>
    </lineage>
</organism>
<dbReference type="CDD" id="cd00586">
    <property type="entry name" value="4HBT"/>
    <property type="match status" value="1"/>
</dbReference>
<dbReference type="OrthoDB" id="333038at2"/>
<dbReference type="InterPro" id="IPR050563">
    <property type="entry name" value="4-hydroxybenzoyl-CoA_TE"/>
</dbReference>
<dbReference type="Gene3D" id="3.10.129.10">
    <property type="entry name" value="Hotdog Thioesterase"/>
    <property type="match status" value="1"/>
</dbReference>
<dbReference type="PANTHER" id="PTHR31793:SF27">
    <property type="entry name" value="NOVEL THIOESTERASE SUPERFAMILY DOMAIN AND SAPOSIN A-TYPE DOMAIN CONTAINING PROTEIN (0610012H03RIK)"/>
    <property type="match status" value="1"/>
</dbReference>
<dbReference type="Proteomes" id="UP000248745">
    <property type="component" value="Unassembled WGS sequence"/>
</dbReference>
<dbReference type="EMBL" id="QKTW01000006">
    <property type="protein sequence ID" value="PZF74106.1"/>
    <property type="molecule type" value="Genomic_DNA"/>
</dbReference>
<evidence type="ECO:0000256" key="2">
    <source>
        <dbReference type="ARBA" id="ARBA00022801"/>
    </source>
</evidence>
<dbReference type="RefSeq" id="WP_110997523.1">
    <property type="nucleotide sequence ID" value="NZ_QKTW01000006.1"/>
</dbReference>
<dbReference type="GO" id="GO:0047617">
    <property type="term" value="F:fatty acyl-CoA hydrolase activity"/>
    <property type="evidence" value="ECO:0007669"/>
    <property type="project" value="TreeGrafter"/>
</dbReference>
<proteinExistence type="inferred from homology"/>
<dbReference type="SUPFAM" id="SSF54637">
    <property type="entry name" value="Thioesterase/thiol ester dehydrase-isomerase"/>
    <property type="match status" value="1"/>
</dbReference>
<evidence type="ECO:0000256" key="1">
    <source>
        <dbReference type="ARBA" id="ARBA00005953"/>
    </source>
</evidence>
<gene>
    <name evidence="3" type="ORF">DN068_03580</name>
</gene>
<keyword evidence="2" id="KW-0378">Hydrolase</keyword>
<dbReference type="AlphaFoldDB" id="A0A2W2BKU9"/>
<evidence type="ECO:0000313" key="3">
    <source>
        <dbReference type="EMBL" id="PZF74106.1"/>
    </source>
</evidence>
<protein>
    <submittedName>
        <fullName evidence="3">Esterase</fullName>
    </submittedName>
</protein>
<comment type="caution">
    <text evidence="3">The sequence shown here is derived from an EMBL/GenBank/DDBJ whole genome shotgun (WGS) entry which is preliminary data.</text>
</comment>
<keyword evidence="4" id="KW-1185">Reference proteome</keyword>
<comment type="similarity">
    <text evidence="1">Belongs to the 4-hydroxybenzoyl-CoA thioesterase family.</text>
</comment>